<evidence type="ECO:0000256" key="1">
    <source>
        <dbReference type="ARBA" id="ARBA00009460"/>
    </source>
</evidence>
<keyword evidence="4" id="KW-1185">Reference proteome</keyword>
<comment type="similarity">
    <text evidence="1 2">Belongs to the fructosamine kinase family.</text>
</comment>
<keyword evidence="2" id="KW-0418">Kinase</keyword>
<dbReference type="PANTHER" id="PTHR12149">
    <property type="entry name" value="FRUCTOSAMINE 3 KINASE-RELATED PROTEIN"/>
    <property type="match status" value="1"/>
</dbReference>
<dbReference type="InterPro" id="IPR016477">
    <property type="entry name" value="Fructo-/Ketosamine-3-kinase"/>
</dbReference>
<dbReference type="EMBL" id="FPBK01000005">
    <property type="protein sequence ID" value="SFU50574.1"/>
    <property type="molecule type" value="Genomic_DNA"/>
</dbReference>
<organism evidence="3 4">
    <name type="scientific">Pustulibacterium marinum</name>
    <dbReference type="NCBI Taxonomy" id="1224947"/>
    <lineage>
        <taxon>Bacteria</taxon>
        <taxon>Pseudomonadati</taxon>
        <taxon>Bacteroidota</taxon>
        <taxon>Flavobacteriia</taxon>
        <taxon>Flavobacteriales</taxon>
        <taxon>Flavobacteriaceae</taxon>
        <taxon>Pustulibacterium</taxon>
    </lineage>
</organism>
<reference evidence="3 4" key="1">
    <citation type="submission" date="2016-10" db="EMBL/GenBank/DDBJ databases">
        <authorList>
            <person name="de Groot N.N."/>
        </authorList>
    </citation>
    <scope>NUCLEOTIDE SEQUENCE [LARGE SCALE GENOMIC DNA]</scope>
    <source>
        <strain evidence="3 4">CGMCC 1.12333</strain>
    </source>
</reference>
<evidence type="ECO:0000313" key="3">
    <source>
        <dbReference type="EMBL" id="SFU50574.1"/>
    </source>
</evidence>
<dbReference type="AlphaFoldDB" id="A0A1I7GQ53"/>
<dbReference type="Proteomes" id="UP000199138">
    <property type="component" value="Unassembled WGS sequence"/>
</dbReference>
<evidence type="ECO:0000313" key="4">
    <source>
        <dbReference type="Proteomes" id="UP000199138"/>
    </source>
</evidence>
<evidence type="ECO:0000256" key="2">
    <source>
        <dbReference type="PIRNR" id="PIRNR006221"/>
    </source>
</evidence>
<dbReference type="PIRSF" id="PIRSF006221">
    <property type="entry name" value="Ketosamine-3-kinase"/>
    <property type="match status" value="1"/>
</dbReference>
<dbReference type="Pfam" id="PF03881">
    <property type="entry name" value="Fructosamin_kin"/>
    <property type="match status" value="1"/>
</dbReference>
<dbReference type="SUPFAM" id="SSF56112">
    <property type="entry name" value="Protein kinase-like (PK-like)"/>
    <property type="match status" value="1"/>
</dbReference>
<sequence length="250" mass="28392">MLITTNENLVIKLNNKDAFPEMFAKEAKGLQLLNSANALKIPEVVSFGEIENTSYLLLEYIPEGKQAHTFWKDFGIGLAKQHQTTQATFGLDHDNYIGSLPQNNSGNIQNAADFYTEKRLEPQFQIAAKQGFSFETTSFYKNIQHEIPDEAPALLHGDLWSGNYLVTSNGKPALIDPAVAFAPREMDISLMHLFGGFQDEVFHYYDEEFPLANGWKNRIELWQLYYLLVHLNLFGSSYLGGVQRVIEKYS</sequence>
<evidence type="ECO:0008006" key="5">
    <source>
        <dbReference type="Google" id="ProtNLM"/>
    </source>
</evidence>
<dbReference type="InterPro" id="IPR011009">
    <property type="entry name" value="Kinase-like_dom_sf"/>
</dbReference>
<dbReference type="Gene3D" id="3.30.200.20">
    <property type="entry name" value="Phosphorylase Kinase, domain 1"/>
    <property type="match status" value="1"/>
</dbReference>
<name>A0A1I7GQ53_9FLAO</name>
<dbReference type="Gene3D" id="3.90.1200.10">
    <property type="match status" value="1"/>
</dbReference>
<protein>
    <recommendedName>
        <fullName evidence="5">Protein kinase domain-containing protein</fullName>
    </recommendedName>
</protein>
<proteinExistence type="inferred from homology"/>
<dbReference type="GO" id="GO:0016301">
    <property type="term" value="F:kinase activity"/>
    <property type="evidence" value="ECO:0007669"/>
    <property type="project" value="UniProtKB-UniRule"/>
</dbReference>
<dbReference type="STRING" id="1224947.SAMN05216480_105166"/>
<keyword evidence="2" id="KW-0808">Transferase</keyword>
<accession>A0A1I7GQ53</accession>
<dbReference type="PANTHER" id="PTHR12149:SF8">
    <property type="entry name" value="PROTEIN-RIBULOSAMINE 3-KINASE"/>
    <property type="match status" value="1"/>
</dbReference>
<gene>
    <name evidence="3" type="ORF">SAMN05216480_105166</name>
</gene>